<dbReference type="EnsemblMetazoa" id="XM_022792210">
    <property type="protein sequence ID" value="XP_022647945"/>
    <property type="gene ID" value="LOC111244787"/>
</dbReference>
<keyword evidence="2" id="KW-0677">Repeat</keyword>
<dbReference type="PROSITE" id="PS50157">
    <property type="entry name" value="ZINC_FINGER_C2H2_2"/>
    <property type="match status" value="1"/>
</dbReference>
<name>A0A7M7J7I7_VARDE</name>
<dbReference type="Proteomes" id="UP000594260">
    <property type="component" value="Unplaced"/>
</dbReference>
<evidence type="ECO:0000256" key="3">
    <source>
        <dbReference type="ARBA" id="ARBA00022771"/>
    </source>
</evidence>
<dbReference type="RefSeq" id="XP_022647945.1">
    <property type="nucleotide sequence ID" value="XM_022792210.1"/>
</dbReference>
<keyword evidence="9" id="KW-1185">Reference proteome</keyword>
<evidence type="ECO:0000256" key="4">
    <source>
        <dbReference type="ARBA" id="ARBA00022833"/>
    </source>
</evidence>
<reference evidence="8" key="1">
    <citation type="submission" date="2021-01" db="UniProtKB">
        <authorList>
            <consortium name="EnsemblMetazoa"/>
        </authorList>
    </citation>
    <scope>IDENTIFICATION</scope>
</reference>
<dbReference type="InterPro" id="IPR050688">
    <property type="entry name" value="Zinc_finger/UBP_domain"/>
</dbReference>
<keyword evidence="1" id="KW-0479">Metal-binding</keyword>
<feature type="compositionally biased region" description="Low complexity" evidence="6">
    <location>
        <begin position="112"/>
        <end position="137"/>
    </location>
</feature>
<feature type="region of interest" description="Disordered" evidence="6">
    <location>
        <begin position="98"/>
        <end position="167"/>
    </location>
</feature>
<organism evidence="8 9">
    <name type="scientific">Varroa destructor</name>
    <name type="common">Honeybee mite</name>
    <dbReference type="NCBI Taxonomy" id="109461"/>
    <lineage>
        <taxon>Eukaryota</taxon>
        <taxon>Metazoa</taxon>
        <taxon>Ecdysozoa</taxon>
        <taxon>Arthropoda</taxon>
        <taxon>Chelicerata</taxon>
        <taxon>Arachnida</taxon>
        <taxon>Acari</taxon>
        <taxon>Parasitiformes</taxon>
        <taxon>Mesostigmata</taxon>
        <taxon>Gamasina</taxon>
        <taxon>Dermanyssoidea</taxon>
        <taxon>Varroidae</taxon>
        <taxon>Varroa</taxon>
    </lineage>
</organism>
<feature type="domain" description="C2H2-type" evidence="7">
    <location>
        <begin position="51"/>
        <end position="79"/>
    </location>
</feature>
<evidence type="ECO:0000256" key="6">
    <source>
        <dbReference type="SAM" id="MobiDB-lite"/>
    </source>
</evidence>
<evidence type="ECO:0000259" key="7">
    <source>
        <dbReference type="PROSITE" id="PS50157"/>
    </source>
</evidence>
<dbReference type="FunFam" id="3.30.160.60:FF:002069">
    <property type="entry name" value="Uncharacterized protein"/>
    <property type="match status" value="1"/>
</dbReference>
<dbReference type="InterPro" id="IPR036236">
    <property type="entry name" value="Znf_C2H2_sf"/>
</dbReference>
<protein>
    <recommendedName>
        <fullName evidence="7">C2H2-type domain-containing protein</fullName>
    </recommendedName>
</protein>
<dbReference type="PANTHER" id="PTHR24403">
    <property type="entry name" value="ZINC FINGER PROTEIN"/>
    <property type="match status" value="1"/>
</dbReference>
<evidence type="ECO:0000256" key="1">
    <source>
        <dbReference type="ARBA" id="ARBA00022723"/>
    </source>
</evidence>
<keyword evidence="4" id="KW-0862">Zinc</keyword>
<dbReference type="Gene3D" id="3.30.160.60">
    <property type="entry name" value="Classic Zinc Finger"/>
    <property type="match status" value="2"/>
</dbReference>
<dbReference type="PANTHER" id="PTHR24403:SF67">
    <property type="entry name" value="FI01116P-RELATED"/>
    <property type="match status" value="1"/>
</dbReference>
<evidence type="ECO:0000256" key="2">
    <source>
        <dbReference type="ARBA" id="ARBA00022737"/>
    </source>
</evidence>
<proteinExistence type="predicted"/>
<dbReference type="AlphaFoldDB" id="A0A7M7J7I7"/>
<dbReference type="SUPFAM" id="SSF57667">
    <property type="entry name" value="beta-beta-alpha zinc fingers"/>
    <property type="match status" value="1"/>
</dbReference>
<dbReference type="InterPro" id="IPR013087">
    <property type="entry name" value="Znf_C2H2_type"/>
</dbReference>
<dbReference type="GeneID" id="111244787"/>
<keyword evidence="3 5" id="KW-0863">Zinc-finger</keyword>
<dbReference type="GO" id="GO:0008270">
    <property type="term" value="F:zinc ion binding"/>
    <property type="evidence" value="ECO:0007669"/>
    <property type="project" value="UniProtKB-KW"/>
</dbReference>
<feature type="compositionally biased region" description="Low complexity" evidence="6">
    <location>
        <begin position="147"/>
        <end position="167"/>
    </location>
</feature>
<dbReference type="GO" id="GO:0045944">
    <property type="term" value="P:positive regulation of transcription by RNA polymerase II"/>
    <property type="evidence" value="ECO:0007669"/>
    <property type="project" value="TreeGrafter"/>
</dbReference>
<dbReference type="SMART" id="SM00355">
    <property type="entry name" value="ZnF_C2H2"/>
    <property type="match status" value="2"/>
</dbReference>
<dbReference type="KEGG" id="vde:111244787"/>
<evidence type="ECO:0000313" key="9">
    <source>
        <dbReference type="Proteomes" id="UP000594260"/>
    </source>
</evidence>
<dbReference type="GO" id="GO:0005634">
    <property type="term" value="C:nucleus"/>
    <property type="evidence" value="ECO:0007669"/>
    <property type="project" value="TreeGrafter"/>
</dbReference>
<sequence length="198" mass="20833">MGLNLAPVVTSTVKEELIASNRSAGPLAPFDLSSPVLSSNGILTDRATGMHCCEFCGYMSSNRGNVTYHIRSKHTGERPFGCPFCDYRSSRKTTLRLHMNRHRPFSDVRNCRSPSSGGRSSTPSAAPSISPVSAISPGPAPATSQASSVSKISTVSPVSPISSMSSVTPRTALTAGIPYGAMELIMGTNIDLISGQTR</sequence>
<accession>A0A7M7J7I7</accession>
<evidence type="ECO:0000256" key="5">
    <source>
        <dbReference type="PROSITE-ProRule" id="PRU00042"/>
    </source>
</evidence>
<dbReference type="InParanoid" id="A0A7M7J7I7"/>
<evidence type="ECO:0000313" key="8">
    <source>
        <dbReference type="EnsemblMetazoa" id="XP_022647945"/>
    </source>
</evidence>